<evidence type="ECO:0000313" key="1">
    <source>
        <dbReference type="EMBL" id="CAH9419489.1"/>
    </source>
</evidence>
<organism evidence="1 2">
    <name type="scientific">Streptomyces globisporus</name>
    <dbReference type="NCBI Taxonomy" id="1908"/>
    <lineage>
        <taxon>Bacteria</taxon>
        <taxon>Bacillati</taxon>
        <taxon>Actinomycetota</taxon>
        <taxon>Actinomycetes</taxon>
        <taxon>Kitasatosporales</taxon>
        <taxon>Streptomycetaceae</taxon>
        <taxon>Streptomyces</taxon>
    </lineage>
</organism>
<gene>
    <name evidence="1" type="ORF">SGL43_06544</name>
</gene>
<evidence type="ECO:0000313" key="2">
    <source>
        <dbReference type="Proteomes" id="UP001154015"/>
    </source>
</evidence>
<accession>A0ABM9H761</accession>
<dbReference type="EMBL" id="CAKXYP010000025">
    <property type="protein sequence ID" value="CAH9419489.1"/>
    <property type="molecule type" value="Genomic_DNA"/>
</dbReference>
<reference evidence="1" key="1">
    <citation type="submission" date="2022-03" db="EMBL/GenBank/DDBJ databases">
        <authorList>
            <person name="Leyn A S."/>
        </authorList>
    </citation>
    <scope>NUCLEOTIDE SEQUENCE</scope>
    <source>
        <strain evidence="1">Streptomyces globisporus 4-3</strain>
    </source>
</reference>
<dbReference type="RefSeq" id="WP_318575464.1">
    <property type="nucleotide sequence ID" value="NZ_CAKXYP010000025.1"/>
</dbReference>
<keyword evidence="2" id="KW-1185">Reference proteome</keyword>
<sequence>MATLVSDDSAGARRQRQAQRGLSRLLVRDVRKLRRLIIPSRLQETVPDWIEAVRAVVGEYGNASAAAAADFYEAERVAAEVTGRFTVPLLDPPPDEQVDNSLRWATKDLWPRDPDDPKTTAAQRAPLETRLDVAEKKAERVAQKLVTDQGRGTVQAAVQRDRMAVGYARAAALGACAFCRLLAARGMVYKQDTADFRAHDGCNCGVIPVFRGQRFELSAHAQEWDRLYREYAAPFPGDQLRRFRRAIAEHG</sequence>
<proteinExistence type="predicted"/>
<dbReference type="Pfam" id="PF25310">
    <property type="entry name" value="VG15"/>
    <property type="match status" value="1"/>
</dbReference>
<protein>
    <submittedName>
        <fullName evidence="1">Uncharacterized protein</fullName>
    </submittedName>
</protein>
<dbReference type="Proteomes" id="UP001154015">
    <property type="component" value="Unassembled WGS sequence"/>
</dbReference>
<dbReference type="InterPro" id="IPR057369">
    <property type="entry name" value="VG15"/>
</dbReference>
<comment type="caution">
    <text evidence="1">The sequence shown here is derived from an EMBL/GenBank/DDBJ whole genome shotgun (WGS) entry which is preliminary data.</text>
</comment>
<name>A0ABM9H761_STRGL</name>